<evidence type="ECO:0000313" key="1">
    <source>
        <dbReference type="EMBL" id="TFK11098.1"/>
    </source>
</evidence>
<gene>
    <name evidence="1" type="ORF">DR999_PMT05691</name>
</gene>
<dbReference type="Proteomes" id="UP000297703">
    <property type="component" value="Unassembled WGS sequence"/>
</dbReference>
<name>A0A4D9EV93_9SAUR</name>
<proteinExistence type="predicted"/>
<organism evidence="1 2">
    <name type="scientific">Platysternon megacephalum</name>
    <name type="common">big-headed turtle</name>
    <dbReference type="NCBI Taxonomy" id="55544"/>
    <lineage>
        <taxon>Eukaryota</taxon>
        <taxon>Metazoa</taxon>
        <taxon>Chordata</taxon>
        <taxon>Craniata</taxon>
        <taxon>Vertebrata</taxon>
        <taxon>Euteleostomi</taxon>
        <taxon>Archelosauria</taxon>
        <taxon>Testudinata</taxon>
        <taxon>Testudines</taxon>
        <taxon>Cryptodira</taxon>
        <taxon>Durocryptodira</taxon>
        <taxon>Testudinoidea</taxon>
        <taxon>Platysternidae</taxon>
        <taxon>Platysternon</taxon>
    </lineage>
</organism>
<comment type="caution">
    <text evidence="1">The sequence shown here is derived from an EMBL/GenBank/DDBJ whole genome shotgun (WGS) entry which is preliminary data.</text>
</comment>
<protein>
    <submittedName>
        <fullName evidence="1">Keratin, type I cytoskeletal 19</fullName>
    </submittedName>
</protein>
<dbReference type="EMBL" id="QXTE01000036">
    <property type="protein sequence ID" value="TFK11098.1"/>
    <property type="molecule type" value="Genomic_DNA"/>
</dbReference>
<reference evidence="1 2" key="1">
    <citation type="submission" date="2019-04" db="EMBL/GenBank/DDBJ databases">
        <title>Draft genome of the big-headed turtle Platysternon megacephalum.</title>
        <authorList>
            <person name="Gong S."/>
        </authorList>
    </citation>
    <scope>NUCLEOTIDE SEQUENCE [LARGE SCALE GENOMIC DNA]</scope>
    <source>
        <strain evidence="1">DO16091913</strain>
        <tissue evidence="1">Muscle</tissue>
    </source>
</reference>
<sequence>MLFCFTMLDGLVETGECTGKLTGILKMVLRDRGTEGPGSTLTVHSFHPAQCPELLVCHPWGGEKMPLLTLTNSWGSISSPACRVLIGHSSVIIYRHLMP</sequence>
<keyword evidence="2" id="KW-1185">Reference proteome</keyword>
<accession>A0A4D9EV93</accession>
<reference evidence="1 2" key="2">
    <citation type="submission" date="2019-04" db="EMBL/GenBank/DDBJ databases">
        <title>The genome sequence of big-headed turtle.</title>
        <authorList>
            <person name="Gong S."/>
        </authorList>
    </citation>
    <scope>NUCLEOTIDE SEQUENCE [LARGE SCALE GENOMIC DNA]</scope>
    <source>
        <strain evidence="1">DO16091913</strain>
        <tissue evidence="1">Muscle</tissue>
    </source>
</reference>
<dbReference type="AlphaFoldDB" id="A0A4D9EV93"/>
<evidence type="ECO:0000313" key="2">
    <source>
        <dbReference type="Proteomes" id="UP000297703"/>
    </source>
</evidence>